<feature type="domain" description="FecR protein" evidence="2">
    <location>
        <begin position="170"/>
        <end position="263"/>
    </location>
</feature>
<dbReference type="InterPro" id="IPR006860">
    <property type="entry name" value="FecR"/>
</dbReference>
<evidence type="ECO:0000259" key="3">
    <source>
        <dbReference type="Pfam" id="PF16344"/>
    </source>
</evidence>
<keyword evidence="1" id="KW-1133">Transmembrane helix</keyword>
<dbReference type="PANTHER" id="PTHR30273">
    <property type="entry name" value="PERIPLASMIC SIGNAL SENSOR AND SIGMA FACTOR ACTIVATOR FECR-RELATED"/>
    <property type="match status" value="1"/>
</dbReference>
<dbReference type="InterPro" id="IPR012373">
    <property type="entry name" value="Ferrdict_sens_TM"/>
</dbReference>
<keyword evidence="1" id="KW-0472">Membrane</keyword>
<accession>A0ABR7D3R8</accession>
<organism evidence="4 5">
    <name type="scientific">Butyricimonas hominis</name>
    <dbReference type="NCBI Taxonomy" id="2763032"/>
    <lineage>
        <taxon>Bacteria</taxon>
        <taxon>Pseudomonadati</taxon>
        <taxon>Bacteroidota</taxon>
        <taxon>Bacteroidia</taxon>
        <taxon>Bacteroidales</taxon>
        <taxon>Odoribacteraceae</taxon>
        <taxon>Butyricimonas</taxon>
    </lineage>
</organism>
<evidence type="ECO:0000259" key="2">
    <source>
        <dbReference type="Pfam" id="PF04773"/>
    </source>
</evidence>
<dbReference type="EMBL" id="JACOOH010000007">
    <property type="protein sequence ID" value="MBC5622592.1"/>
    <property type="molecule type" value="Genomic_DNA"/>
</dbReference>
<name>A0ABR7D3R8_9BACT</name>
<keyword evidence="5" id="KW-1185">Reference proteome</keyword>
<dbReference type="Gene3D" id="3.55.50.30">
    <property type="match status" value="1"/>
</dbReference>
<protein>
    <submittedName>
        <fullName evidence="4">DUF4974 domain-containing protein</fullName>
    </submittedName>
</protein>
<comment type="caution">
    <text evidence="4">The sequence shown here is derived from an EMBL/GenBank/DDBJ whole genome shotgun (WGS) entry which is preliminary data.</text>
</comment>
<sequence length="375" mass="43656">MVRLILAYFRKEASAKEAKKLEEWVNESEKNRALFERLQNSDYVQNEIRGYQRFNSVEDWKKLSPRLTESRESAYRLIWKYAASVIILFSLGVTAWYLMKEREEPVQYVQEIEYGRSKAILFLESGKAIELESGRDTLYEKVEGENFVNDGRKLVYTEVPAEKTSEWHTLQVPRGGEFVLNLADGTVVTLNADSKIRYPAQFSGKDRQVLLEGEAFFDVAEDSLRPFIVKTNGMDVRVLGTCFNMKAYPDENQQTTLVRGAVEVSLNQQQVVLSPGEQVTCVEHELKVEQVDIHPYIAWKNERFVFENEPLEDVLKKLERWYNIDVFIQNAALREMRFTGNLPKYEKIDKVLELLALTTRVKFELNKRVLIVQLE</sequence>
<dbReference type="InterPro" id="IPR032508">
    <property type="entry name" value="FecR_C"/>
</dbReference>
<keyword evidence="1" id="KW-0812">Transmembrane</keyword>
<dbReference type="Pfam" id="PF16344">
    <property type="entry name" value="FecR_C"/>
    <property type="match status" value="1"/>
</dbReference>
<proteinExistence type="predicted"/>
<gene>
    <name evidence="4" type="ORF">H8S64_15960</name>
</gene>
<dbReference type="RefSeq" id="WP_186977393.1">
    <property type="nucleotide sequence ID" value="NZ_JACOOH010000007.1"/>
</dbReference>
<reference evidence="4 5" key="1">
    <citation type="submission" date="2020-08" db="EMBL/GenBank/DDBJ databases">
        <title>Genome public.</title>
        <authorList>
            <person name="Liu C."/>
            <person name="Sun Q."/>
        </authorList>
    </citation>
    <scope>NUCLEOTIDE SEQUENCE [LARGE SCALE GENOMIC DNA]</scope>
    <source>
        <strain evidence="4 5">NSJ-56</strain>
    </source>
</reference>
<evidence type="ECO:0000256" key="1">
    <source>
        <dbReference type="SAM" id="Phobius"/>
    </source>
</evidence>
<dbReference type="PIRSF" id="PIRSF018266">
    <property type="entry name" value="FecR"/>
    <property type="match status" value="1"/>
</dbReference>
<dbReference type="PANTHER" id="PTHR30273:SF2">
    <property type="entry name" value="PROTEIN FECR"/>
    <property type="match status" value="1"/>
</dbReference>
<dbReference type="Gene3D" id="2.60.120.1440">
    <property type="match status" value="1"/>
</dbReference>
<evidence type="ECO:0000313" key="5">
    <source>
        <dbReference type="Proteomes" id="UP000646484"/>
    </source>
</evidence>
<evidence type="ECO:0000313" key="4">
    <source>
        <dbReference type="EMBL" id="MBC5622592.1"/>
    </source>
</evidence>
<feature type="domain" description="Protein FecR C-terminal" evidence="3">
    <location>
        <begin position="303"/>
        <end position="371"/>
    </location>
</feature>
<dbReference type="Pfam" id="PF04773">
    <property type="entry name" value="FecR"/>
    <property type="match status" value="1"/>
</dbReference>
<dbReference type="Proteomes" id="UP000646484">
    <property type="component" value="Unassembled WGS sequence"/>
</dbReference>
<feature type="transmembrane region" description="Helical" evidence="1">
    <location>
        <begin position="78"/>
        <end position="99"/>
    </location>
</feature>